<evidence type="ECO:0000313" key="2">
    <source>
        <dbReference type="EMBL" id="KAK4027478.1"/>
    </source>
</evidence>
<keyword evidence="1" id="KW-0732">Signal</keyword>
<dbReference type="Proteomes" id="UP001234178">
    <property type="component" value="Unassembled WGS sequence"/>
</dbReference>
<reference evidence="2 3" key="1">
    <citation type="journal article" date="2023" name="Nucleic Acids Res.">
        <title>The hologenome of Daphnia magna reveals possible DNA methylation and microbiome-mediated evolution of the host genome.</title>
        <authorList>
            <person name="Chaturvedi A."/>
            <person name="Li X."/>
            <person name="Dhandapani V."/>
            <person name="Marshall H."/>
            <person name="Kissane S."/>
            <person name="Cuenca-Cambronero M."/>
            <person name="Asole G."/>
            <person name="Calvet F."/>
            <person name="Ruiz-Romero M."/>
            <person name="Marangio P."/>
            <person name="Guigo R."/>
            <person name="Rago D."/>
            <person name="Mirbahai L."/>
            <person name="Eastwood N."/>
            <person name="Colbourne J.K."/>
            <person name="Zhou J."/>
            <person name="Mallon E."/>
            <person name="Orsini L."/>
        </authorList>
    </citation>
    <scope>NUCLEOTIDE SEQUENCE [LARGE SCALE GENOMIC DNA]</scope>
    <source>
        <strain evidence="2">LRV0_1</strain>
    </source>
</reference>
<feature type="signal peptide" evidence="1">
    <location>
        <begin position="1"/>
        <end position="21"/>
    </location>
</feature>
<accession>A0ABR0AR67</accession>
<dbReference type="PROSITE" id="PS51257">
    <property type="entry name" value="PROKAR_LIPOPROTEIN"/>
    <property type="match status" value="1"/>
</dbReference>
<sequence length="93" mass="9791">MYWAKARAAVLHSSVAWVGLGGCGFGGPGGQGAEEAKVRPPLPGRGRCLLFPSVMLRLRDGHLLLAAGIDGCRNVGVVVLRRFGIPAGFHDIR</sequence>
<feature type="chain" id="PRO_5045278979" evidence="1">
    <location>
        <begin position="22"/>
        <end position="93"/>
    </location>
</feature>
<evidence type="ECO:0000313" key="3">
    <source>
        <dbReference type="Proteomes" id="UP001234178"/>
    </source>
</evidence>
<name>A0ABR0AR67_9CRUS</name>
<dbReference type="EMBL" id="JAOYFB010000038">
    <property type="protein sequence ID" value="KAK4027478.1"/>
    <property type="molecule type" value="Genomic_DNA"/>
</dbReference>
<gene>
    <name evidence="2" type="ORF">OUZ56_016525</name>
</gene>
<comment type="caution">
    <text evidence="2">The sequence shown here is derived from an EMBL/GenBank/DDBJ whole genome shotgun (WGS) entry which is preliminary data.</text>
</comment>
<evidence type="ECO:0000256" key="1">
    <source>
        <dbReference type="SAM" id="SignalP"/>
    </source>
</evidence>
<organism evidence="2 3">
    <name type="scientific">Daphnia magna</name>
    <dbReference type="NCBI Taxonomy" id="35525"/>
    <lineage>
        <taxon>Eukaryota</taxon>
        <taxon>Metazoa</taxon>
        <taxon>Ecdysozoa</taxon>
        <taxon>Arthropoda</taxon>
        <taxon>Crustacea</taxon>
        <taxon>Branchiopoda</taxon>
        <taxon>Diplostraca</taxon>
        <taxon>Cladocera</taxon>
        <taxon>Anomopoda</taxon>
        <taxon>Daphniidae</taxon>
        <taxon>Daphnia</taxon>
    </lineage>
</organism>
<keyword evidence="3" id="KW-1185">Reference proteome</keyword>
<proteinExistence type="predicted"/>
<protein>
    <submittedName>
        <fullName evidence="2">Uncharacterized protein</fullName>
    </submittedName>
</protein>